<feature type="compositionally biased region" description="Basic and acidic residues" evidence="1">
    <location>
        <begin position="57"/>
        <end position="71"/>
    </location>
</feature>
<protein>
    <submittedName>
        <fullName evidence="2">Uncharacterized protein</fullName>
    </submittedName>
</protein>
<feature type="compositionally biased region" description="Basic residues" evidence="1">
    <location>
        <begin position="1"/>
        <end position="13"/>
    </location>
</feature>
<sequence>MIGKPIRHARRRGGTGLPCHDRVDDELGDIENQGRDGRAGKAQTDTGEHQGAARRPGKVEKGREVPERTDPCRGCAAKPGGG</sequence>
<reference evidence="2" key="1">
    <citation type="journal article" date="2022" name="Biotechnol. Bioprocess Eng.">
        <title>Pan-genome Analysis Reveals Comparative Genomic Features of Central Metabolic Pathways in Methylorubrum extorquens.</title>
        <authorList>
            <person name="Lee G.M."/>
            <person name="Scott-Nevros Z.K."/>
            <person name="Lee S.-M."/>
            <person name="Kim D."/>
        </authorList>
    </citation>
    <scope>NUCLEOTIDE SEQUENCE</scope>
    <source>
        <strain evidence="2">ATCC 55366</strain>
    </source>
</reference>
<dbReference type="RefSeq" id="WP_283535941.1">
    <property type="nucleotide sequence ID" value="NZ_CP073633.1"/>
</dbReference>
<proteinExistence type="predicted"/>
<name>A0AAX3WI01_METEX</name>
<accession>A0AAX3WI01</accession>
<evidence type="ECO:0000256" key="1">
    <source>
        <dbReference type="SAM" id="MobiDB-lite"/>
    </source>
</evidence>
<dbReference type="Proteomes" id="UP001223720">
    <property type="component" value="Chromosome"/>
</dbReference>
<organism evidence="2 3">
    <name type="scientific">Methylorubrum extorquens</name>
    <name type="common">Methylobacterium dichloromethanicum</name>
    <name type="synonym">Methylobacterium extorquens</name>
    <dbReference type="NCBI Taxonomy" id="408"/>
    <lineage>
        <taxon>Bacteria</taxon>
        <taxon>Pseudomonadati</taxon>
        <taxon>Pseudomonadota</taxon>
        <taxon>Alphaproteobacteria</taxon>
        <taxon>Hyphomicrobiales</taxon>
        <taxon>Methylobacteriaceae</taxon>
        <taxon>Methylorubrum</taxon>
    </lineage>
</organism>
<feature type="region of interest" description="Disordered" evidence="1">
    <location>
        <begin position="1"/>
        <end position="82"/>
    </location>
</feature>
<gene>
    <name evidence="2" type="ORF">KEC54_06395</name>
</gene>
<dbReference type="EMBL" id="CP073633">
    <property type="protein sequence ID" value="WHQ71199.1"/>
    <property type="molecule type" value="Genomic_DNA"/>
</dbReference>
<dbReference type="AlphaFoldDB" id="A0AAX3WI01"/>
<evidence type="ECO:0000313" key="2">
    <source>
        <dbReference type="EMBL" id="WHQ71199.1"/>
    </source>
</evidence>
<evidence type="ECO:0000313" key="3">
    <source>
        <dbReference type="Proteomes" id="UP001223720"/>
    </source>
</evidence>